<dbReference type="AlphaFoldDB" id="A0A166DN68"/>
<feature type="transmembrane region" description="Helical" evidence="1">
    <location>
        <begin position="64"/>
        <end position="82"/>
    </location>
</feature>
<sequence>MPLSGHVRSQPAIMMTWTLEPYGSMVACVTVTRYERHLGATLHLTLIVLAPGYCMLVLGHRSNAAIFALGMAPGLLVTGPLITGHPAFRAGGGDVAASPQISVAQNASQRVGQRVGQQGRLGRADWRAHLSSAQVCHACKSGVNVADTYQQLGKLGTGSVSPSGPGLEAPLGVPCMQIWGKRRGYVSTTGEIGARGSSVSQAALSSVQSQTSVEAREGGLTEWAPQDLVLGAQRPI</sequence>
<proteinExistence type="predicted"/>
<evidence type="ECO:0000256" key="1">
    <source>
        <dbReference type="SAM" id="Phobius"/>
    </source>
</evidence>
<protein>
    <submittedName>
        <fullName evidence="2">Uncharacterized protein</fullName>
    </submittedName>
</protein>
<organism evidence="2 3">
    <name type="scientific">Athelia psychrophila</name>
    <dbReference type="NCBI Taxonomy" id="1759441"/>
    <lineage>
        <taxon>Eukaryota</taxon>
        <taxon>Fungi</taxon>
        <taxon>Dikarya</taxon>
        <taxon>Basidiomycota</taxon>
        <taxon>Agaricomycotina</taxon>
        <taxon>Agaricomycetes</taxon>
        <taxon>Agaricomycetidae</taxon>
        <taxon>Atheliales</taxon>
        <taxon>Atheliaceae</taxon>
        <taxon>Athelia</taxon>
    </lineage>
</organism>
<gene>
    <name evidence="2" type="ORF">FIBSPDRAFT_896252</name>
</gene>
<evidence type="ECO:0000313" key="2">
    <source>
        <dbReference type="EMBL" id="KZP14896.1"/>
    </source>
</evidence>
<dbReference type="EMBL" id="KV417611">
    <property type="protein sequence ID" value="KZP14896.1"/>
    <property type="molecule type" value="Genomic_DNA"/>
</dbReference>
<dbReference type="Proteomes" id="UP000076532">
    <property type="component" value="Unassembled WGS sequence"/>
</dbReference>
<name>A0A166DN68_9AGAM</name>
<reference evidence="2 3" key="1">
    <citation type="journal article" date="2016" name="Mol. Biol. Evol.">
        <title>Comparative Genomics of Early-Diverging Mushroom-Forming Fungi Provides Insights into the Origins of Lignocellulose Decay Capabilities.</title>
        <authorList>
            <person name="Nagy L.G."/>
            <person name="Riley R."/>
            <person name="Tritt A."/>
            <person name="Adam C."/>
            <person name="Daum C."/>
            <person name="Floudas D."/>
            <person name="Sun H."/>
            <person name="Yadav J.S."/>
            <person name="Pangilinan J."/>
            <person name="Larsson K.H."/>
            <person name="Matsuura K."/>
            <person name="Barry K."/>
            <person name="Labutti K."/>
            <person name="Kuo R."/>
            <person name="Ohm R.A."/>
            <person name="Bhattacharya S.S."/>
            <person name="Shirouzu T."/>
            <person name="Yoshinaga Y."/>
            <person name="Martin F.M."/>
            <person name="Grigoriev I.V."/>
            <person name="Hibbett D.S."/>
        </authorList>
    </citation>
    <scope>NUCLEOTIDE SEQUENCE [LARGE SCALE GENOMIC DNA]</scope>
    <source>
        <strain evidence="2 3">CBS 109695</strain>
    </source>
</reference>
<keyword evidence="1" id="KW-1133">Transmembrane helix</keyword>
<keyword evidence="1" id="KW-0812">Transmembrane</keyword>
<keyword evidence="1" id="KW-0472">Membrane</keyword>
<evidence type="ECO:0000313" key="3">
    <source>
        <dbReference type="Proteomes" id="UP000076532"/>
    </source>
</evidence>
<keyword evidence="3" id="KW-1185">Reference proteome</keyword>
<accession>A0A166DN68</accession>
<feature type="transmembrane region" description="Helical" evidence="1">
    <location>
        <begin position="38"/>
        <end position="58"/>
    </location>
</feature>